<sequence length="208" mass="23016">MRSGPRSYPRNARMLLTGGEGLRELLASDGLRWCPESGQHSLEEQRAGPIRSGLHRRFEAELVSVVSPATASPYCAQIVLGALIAAGLDNVTNVPAVIRNGRGDILATNELGRALFSEMYVQPARPVNHARFIFLDHRSHRFYPEWDNTAADMVAMLRDEAGRNPYDRAVSGLVGELSTRSDEFRILWAAQNVVRPAQHLRRGSSASR</sequence>
<dbReference type="PANTHER" id="PTHR35010">
    <property type="entry name" value="BLL4672 PROTEIN-RELATED"/>
    <property type="match status" value="1"/>
</dbReference>
<accession>A0A9Q2W6B6</accession>
<evidence type="ECO:0000313" key="2">
    <source>
        <dbReference type="EMBL" id="MBT1543035.1"/>
    </source>
</evidence>
<dbReference type="InterPro" id="IPR041413">
    <property type="entry name" value="MLTR_LBD"/>
</dbReference>
<dbReference type="Proteomes" id="UP000709437">
    <property type="component" value="Unassembled WGS sequence"/>
</dbReference>
<organism evidence="2 3">
    <name type="scientific">Curtobacterium flaccumfaciens pv. flaccumfaciens</name>
    <dbReference type="NCBI Taxonomy" id="138532"/>
    <lineage>
        <taxon>Bacteria</taxon>
        <taxon>Bacillati</taxon>
        <taxon>Actinomycetota</taxon>
        <taxon>Actinomycetes</taxon>
        <taxon>Micrococcales</taxon>
        <taxon>Microbacteriaceae</taxon>
        <taxon>Curtobacterium</taxon>
    </lineage>
</organism>
<dbReference type="PANTHER" id="PTHR35010:SF2">
    <property type="entry name" value="BLL4672 PROTEIN"/>
    <property type="match status" value="1"/>
</dbReference>
<proteinExistence type="predicted"/>
<comment type="caution">
    <text evidence="2">The sequence shown here is derived from an EMBL/GenBank/DDBJ whole genome shotgun (WGS) entry which is preliminary data.</text>
</comment>
<evidence type="ECO:0000259" key="1">
    <source>
        <dbReference type="Pfam" id="PF17765"/>
    </source>
</evidence>
<reference evidence="2" key="1">
    <citation type="submission" date="2021-05" db="EMBL/GenBank/DDBJ databases">
        <title>Whole genome sequence of Curtobacterium flaccumfaciens pv. flaccumfaciens strain CFBP 3417.</title>
        <authorList>
            <person name="Osdaghi E."/>
            <person name="Taghouti G."/>
            <person name="Portier P."/>
            <person name="Fazliarab A."/>
            <person name="Taghavi S.M."/>
            <person name="Briand M."/>
            <person name="Le-Saux M."/>
            <person name="Jacques M.-A."/>
        </authorList>
    </citation>
    <scope>NUCLEOTIDE SEQUENCE</scope>
    <source>
        <strain evidence="2">CFBP 3417</strain>
    </source>
</reference>
<dbReference type="EMBL" id="JAHEWX010000022">
    <property type="protein sequence ID" value="MBT1543035.1"/>
    <property type="molecule type" value="Genomic_DNA"/>
</dbReference>
<evidence type="ECO:0000313" key="3">
    <source>
        <dbReference type="Proteomes" id="UP000709437"/>
    </source>
</evidence>
<name>A0A9Q2W6B6_9MICO</name>
<gene>
    <name evidence="2" type="ORF">KK103_14805</name>
</gene>
<dbReference type="Pfam" id="PF17765">
    <property type="entry name" value="MLTR_LBD"/>
    <property type="match status" value="1"/>
</dbReference>
<dbReference type="AlphaFoldDB" id="A0A9Q2W6B6"/>
<dbReference type="Gene3D" id="3.30.450.180">
    <property type="match status" value="1"/>
</dbReference>
<feature type="domain" description="MmyB-like transcription regulator ligand binding" evidence="1">
    <location>
        <begin position="88"/>
        <end position="200"/>
    </location>
</feature>
<protein>
    <recommendedName>
        <fullName evidence="1">MmyB-like transcription regulator ligand binding domain-containing protein</fullName>
    </recommendedName>
</protein>
<dbReference type="RefSeq" id="WP_164941299.1">
    <property type="nucleotide sequence ID" value="NZ_CP045853.1"/>
</dbReference>